<proteinExistence type="predicted"/>
<dbReference type="SUPFAM" id="SSF55961">
    <property type="entry name" value="Bet v1-like"/>
    <property type="match status" value="1"/>
</dbReference>
<name>A0A1N7F0H9_9NOCA</name>
<organism evidence="1 2">
    <name type="scientific">Williamsia sterculiae</name>
    <dbReference type="NCBI Taxonomy" id="1344003"/>
    <lineage>
        <taxon>Bacteria</taxon>
        <taxon>Bacillati</taxon>
        <taxon>Actinomycetota</taxon>
        <taxon>Actinomycetes</taxon>
        <taxon>Mycobacteriales</taxon>
        <taxon>Nocardiaceae</taxon>
        <taxon>Williamsia</taxon>
    </lineage>
</organism>
<protein>
    <recommendedName>
        <fullName evidence="3">Polyketide cyclase / dehydrase and lipid transport</fullName>
    </recommendedName>
</protein>
<keyword evidence="2" id="KW-1185">Reference proteome</keyword>
<dbReference type="InterPro" id="IPR023393">
    <property type="entry name" value="START-like_dom_sf"/>
</dbReference>
<dbReference type="EMBL" id="FTNT01000004">
    <property type="protein sequence ID" value="SIR93846.1"/>
    <property type="molecule type" value="Genomic_DNA"/>
</dbReference>
<evidence type="ECO:0000313" key="1">
    <source>
        <dbReference type="EMBL" id="SIR93846.1"/>
    </source>
</evidence>
<dbReference type="AlphaFoldDB" id="A0A1N7F0H9"/>
<reference evidence="1 2" key="1">
    <citation type="submission" date="2017-01" db="EMBL/GenBank/DDBJ databases">
        <authorList>
            <person name="Mah S.A."/>
            <person name="Swanson W.J."/>
            <person name="Moy G.W."/>
            <person name="Vacquier V.D."/>
        </authorList>
    </citation>
    <scope>NUCLEOTIDE SEQUENCE [LARGE SCALE GENOMIC DNA]</scope>
    <source>
        <strain evidence="1 2">CPCC 203464</strain>
    </source>
</reference>
<sequence length="218" mass="24032">MDRVELDGEAGLRITTVPGVGPGYGHEVVRTGVGWSVAATAAERAEPRPGDQVVDSPTVVMDRAFSVPVAPDLVWPWLMQLGKRRAGWYLPRGVERFLPAGRRAVRHLDDRWQDLRVGSVIPDYGGRDETFTVLDVDAPRHLVYGSQRGRTHLTWSITLRPIPATAGTRILMRLRLAPVTHVWLARTAGEAVDVLTIAGLRRGLLERLGTPDTPETAR</sequence>
<evidence type="ECO:0008006" key="3">
    <source>
        <dbReference type="Google" id="ProtNLM"/>
    </source>
</evidence>
<dbReference type="Proteomes" id="UP000186218">
    <property type="component" value="Unassembled WGS sequence"/>
</dbReference>
<dbReference type="STRING" id="1344003.SAMN05445060_1696"/>
<dbReference type="Gene3D" id="3.30.530.20">
    <property type="match status" value="1"/>
</dbReference>
<gene>
    <name evidence="1" type="ORF">SAMN05445060_1696</name>
</gene>
<accession>A0A1N7F0H9</accession>
<evidence type="ECO:0000313" key="2">
    <source>
        <dbReference type="Proteomes" id="UP000186218"/>
    </source>
</evidence>